<dbReference type="InterPro" id="IPR050922">
    <property type="entry name" value="LytR/CpsA/Psr_CW_biosynth"/>
</dbReference>
<dbReference type="NCBIfam" id="TIGR00350">
    <property type="entry name" value="lytR_cpsA_psr"/>
    <property type="match status" value="1"/>
</dbReference>
<comment type="similarity">
    <text evidence="1">Belongs to the LytR/CpsA/Psr (LCP) family.</text>
</comment>
<evidence type="ECO:0000313" key="5">
    <source>
        <dbReference type="Proteomes" id="UP000034764"/>
    </source>
</evidence>
<feature type="domain" description="Cell envelope-related transcriptional attenuator" evidence="3">
    <location>
        <begin position="106"/>
        <end position="254"/>
    </location>
</feature>
<dbReference type="Proteomes" id="UP000034764">
    <property type="component" value="Unassembled WGS sequence"/>
</dbReference>
<keyword evidence="2" id="KW-1133">Transmembrane helix</keyword>
<accession>A0A0G0RN51</accession>
<evidence type="ECO:0000256" key="1">
    <source>
        <dbReference type="ARBA" id="ARBA00006068"/>
    </source>
</evidence>
<proteinExistence type="inferred from homology"/>
<dbReference type="Pfam" id="PF03816">
    <property type="entry name" value="LytR_cpsA_psr"/>
    <property type="match status" value="1"/>
</dbReference>
<keyword evidence="2" id="KW-0472">Membrane</keyword>
<evidence type="ECO:0000256" key="2">
    <source>
        <dbReference type="SAM" id="Phobius"/>
    </source>
</evidence>
<evidence type="ECO:0000313" key="4">
    <source>
        <dbReference type="EMBL" id="KKR23970.1"/>
    </source>
</evidence>
<comment type="caution">
    <text evidence="4">The sequence shown here is derived from an EMBL/GenBank/DDBJ whole genome shotgun (WGS) entry which is preliminary data.</text>
</comment>
<reference evidence="4 5" key="1">
    <citation type="journal article" date="2015" name="Nature">
        <title>rRNA introns, odd ribosomes, and small enigmatic genomes across a large radiation of phyla.</title>
        <authorList>
            <person name="Brown C.T."/>
            <person name="Hug L.A."/>
            <person name="Thomas B.C."/>
            <person name="Sharon I."/>
            <person name="Castelle C.J."/>
            <person name="Singh A."/>
            <person name="Wilkins M.J."/>
            <person name="Williams K.H."/>
            <person name="Banfield J.F."/>
        </authorList>
    </citation>
    <scope>NUCLEOTIDE SEQUENCE [LARGE SCALE GENOMIC DNA]</scope>
</reference>
<sequence>MYREINFLDSSGDTKKDKKSLLKLFFLVVFVVALGIGGLKLGLAYNEFTVTSDNNQPFWNKITGILSLASEKTDPTPIPDPNRLNILVMGMRGMDDPDSAQGGMLTDTILLLSFDKTTKKSSLVSIPRDLYVKFNKNKTDKVNAVYEYGYARKEGIEFSKRVYSIVTGVHIDKVVVFDFSSFKKIIDELDGIDIVLDKPFIEKSQWGSEFNLPAGLNHLDGETALYYARSRYSTSDFDRSRRQQQIIEAIKTKALAINIASDPIKALALANLIRKDVATDINLFNLQEMIQLFQELKSSQPKHYVISTDNLVYQTYIDSIYVLLPKNESFKEIQDMFQNILK</sequence>
<dbReference type="Gene3D" id="3.40.630.190">
    <property type="entry name" value="LCP protein"/>
    <property type="match status" value="1"/>
</dbReference>
<feature type="transmembrane region" description="Helical" evidence="2">
    <location>
        <begin position="21"/>
        <end position="45"/>
    </location>
</feature>
<evidence type="ECO:0000259" key="3">
    <source>
        <dbReference type="Pfam" id="PF03816"/>
    </source>
</evidence>
<dbReference type="InterPro" id="IPR004474">
    <property type="entry name" value="LytR_CpsA_psr"/>
</dbReference>
<dbReference type="AlphaFoldDB" id="A0A0G0RN51"/>
<dbReference type="PANTHER" id="PTHR33392">
    <property type="entry name" value="POLYISOPRENYL-TEICHOIC ACID--PEPTIDOGLYCAN TEICHOIC ACID TRANSFERASE TAGU"/>
    <property type="match status" value="1"/>
</dbReference>
<dbReference type="PANTHER" id="PTHR33392:SF6">
    <property type="entry name" value="POLYISOPRENYL-TEICHOIC ACID--PEPTIDOGLYCAN TEICHOIC ACID TRANSFERASE TAGU"/>
    <property type="match status" value="1"/>
</dbReference>
<dbReference type="EMBL" id="LBXD01000002">
    <property type="protein sequence ID" value="KKR23970.1"/>
    <property type="molecule type" value="Genomic_DNA"/>
</dbReference>
<protein>
    <submittedName>
        <fullName evidence="4">Transcriptional regulator, LytR family</fullName>
    </submittedName>
</protein>
<organism evidence="4 5">
    <name type="scientific">Candidatus Yanofskybacteria bacterium GW2011_GWD2_39_48</name>
    <dbReference type="NCBI Taxonomy" id="1619031"/>
    <lineage>
        <taxon>Bacteria</taxon>
        <taxon>Candidatus Yanofskyibacteriota</taxon>
    </lineage>
</organism>
<gene>
    <name evidence="4" type="ORF">UT53_C0002G0003</name>
</gene>
<keyword evidence="2" id="KW-0812">Transmembrane</keyword>
<name>A0A0G0RN51_9BACT</name>